<feature type="compositionally biased region" description="Basic and acidic residues" evidence="1">
    <location>
        <begin position="133"/>
        <end position="150"/>
    </location>
</feature>
<dbReference type="EMBL" id="CAII01000892">
    <property type="protein sequence ID" value="CCI00604.1"/>
    <property type="molecule type" value="Genomic_DNA"/>
</dbReference>
<keyword evidence="2" id="KW-0472">Membrane</keyword>
<dbReference type="HOGENOM" id="CLU_1265735_0_0_3"/>
<evidence type="ECO:0000313" key="3">
    <source>
        <dbReference type="EMBL" id="CCI00604.1"/>
    </source>
</evidence>
<evidence type="ECO:0000256" key="2">
    <source>
        <dbReference type="SAM" id="Phobius"/>
    </source>
</evidence>
<proteinExistence type="predicted"/>
<organism evidence="3 4">
    <name type="scientific">Microcystis aeruginosa PCC 9717</name>
    <dbReference type="NCBI Taxonomy" id="1160286"/>
    <lineage>
        <taxon>Bacteria</taxon>
        <taxon>Bacillati</taxon>
        <taxon>Cyanobacteriota</taxon>
        <taxon>Cyanophyceae</taxon>
        <taxon>Oscillatoriophycideae</taxon>
        <taxon>Chroococcales</taxon>
        <taxon>Microcystaceae</taxon>
        <taxon>Microcystis</taxon>
    </lineage>
</organism>
<accession>I4FY43</accession>
<evidence type="ECO:0008006" key="5">
    <source>
        <dbReference type="Google" id="ProtNLM"/>
    </source>
</evidence>
<reference evidence="3 4" key="1">
    <citation type="submission" date="2012-04" db="EMBL/GenBank/DDBJ databases">
        <authorList>
            <person name="Genoscope - CEA"/>
        </authorList>
    </citation>
    <scope>NUCLEOTIDE SEQUENCE [LARGE SCALE GENOMIC DNA]</scope>
    <source>
        <strain evidence="3 4">9717</strain>
    </source>
</reference>
<evidence type="ECO:0000256" key="1">
    <source>
        <dbReference type="SAM" id="MobiDB-lite"/>
    </source>
</evidence>
<comment type="caution">
    <text evidence="3">The sequence shown here is derived from an EMBL/GenBank/DDBJ whole genome shotgun (WGS) entry which is preliminary data.</text>
</comment>
<name>I4FY43_MICAE</name>
<keyword evidence="2" id="KW-0812">Transmembrane</keyword>
<feature type="region of interest" description="Disordered" evidence="1">
    <location>
        <begin position="133"/>
        <end position="159"/>
    </location>
</feature>
<feature type="transmembrane region" description="Helical" evidence="2">
    <location>
        <begin position="186"/>
        <end position="206"/>
    </location>
</feature>
<dbReference type="Gene3D" id="1.20.5.320">
    <property type="entry name" value="6-Phosphogluconate Dehydrogenase, domain 3"/>
    <property type="match status" value="1"/>
</dbReference>
<gene>
    <name evidence="3" type="ORF">MICAB_990033</name>
</gene>
<keyword evidence="2" id="KW-1133">Transmembrane helix</keyword>
<protein>
    <recommendedName>
        <fullName evidence="5">Collagen-like protein</fullName>
    </recommendedName>
</protein>
<dbReference type="AlphaFoldDB" id="I4FY43"/>
<evidence type="ECO:0000313" key="4">
    <source>
        <dbReference type="Proteomes" id="UP000003172"/>
    </source>
</evidence>
<dbReference type="Proteomes" id="UP000003172">
    <property type="component" value="Unassembled WGS sequence"/>
</dbReference>
<sequence>MAKMNANRQTTKIVGLGNIDTRLQEIRDNLQSLLMSNQDLVIKIFLLFYLEVLYGILLDNHHSRFNQVTNILRGELFWEKRRVLKDELLGRFEEACSNLNNPDEDGEKRKDLIRKVETQLFDRVGHEWVLRLRGPKGDRGEKGEKGERGEQGPPGQVPDLDGILKRLTGLETRLEELNKLKPKLNLILYLFPIAGFILLSIILIATGQNGYFWKEFIP</sequence>